<feature type="transmembrane region" description="Helical" evidence="1">
    <location>
        <begin position="33"/>
        <end position="54"/>
    </location>
</feature>
<organism evidence="2">
    <name type="scientific">Loa loa</name>
    <name type="common">Eye worm</name>
    <name type="synonym">Filaria loa</name>
    <dbReference type="NCBI Taxonomy" id="7209"/>
    <lineage>
        <taxon>Eukaryota</taxon>
        <taxon>Metazoa</taxon>
        <taxon>Ecdysozoa</taxon>
        <taxon>Nematoda</taxon>
        <taxon>Chromadorea</taxon>
        <taxon>Rhabditida</taxon>
        <taxon>Spirurina</taxon>
        <taxon>Spiruromorpha</taxon>
        <taxon>Filarioidea</taxon>
        <taxon>Onchocercidae</taxon>
        <taxon>Loa</taxon>
    </lineage>
</organism>
<proteinExistence type="predicted"/>
<dbReference type="CTD" id="9939742"/>
<dbReference type="InParanoid" id="A0A1S0U6M3"/>
<dbReference type="AlphaFoldDB" id="A0A1S0U6M3"/>
<sequence>MPRMPRTGKEIQEQLITIKKFIPQNPADRCLTAIYMNIAVFIIGYTILFTYNIYCYFRYRRGWAAEANGQMIFKLNHSTDDLNLPRKLSSAIRNVAIIAPRQASIRSPISPMKTILEKGEMIRDKAVEKSTAKRLSINGSNKGTGL</sequence>
<dbReference type="OrthoDB" id="5874412at2759"/>
<evidence type="ECO:0000313" key="2">
    <source>
        <dbReference type="EMBL" id="EFO26122.2"/>
    </source>
</evidence>
<reference evidence="2" key="1">
    <citation type="submission" date="2012-04" db="EMBL/GenBank/DDBJ databases">
        <title>The Genome Sequence of Loa loa.</title>
        <authorList>
            <consortium name="The Broad Institute Genome Sequencing Platform"/>
            <consortium name="Broad Institute Genome Sequencing Center for Infectious Disease"/>
            <person name="Nutman T.B."/>
            <person name="Fink D.L."/>
            <person name="Russ C."/>
            <person name="Young S."/>
            <person name="Zeng Q."/>
            <person name="Gargeya S."/>
            <person name="Alvarado L."/>
            <person name="Berlin A."/>
            <person name="Chapman S.B."/>
            <person name="Chen Z."/>
            <person name="Freedman E."/>
            <person name="Gellesch M."/>
            <person name="Goldberg J."/>
            <person name="Griggs A."/>
            <person name="Gujja S."/>
            <person name="Heilman E.R."/>
            <person name="Heiman D."/>
            <person name="Howarth C."/>
            <person name="Mehta T."/>
            <person name="Neiman D."/>
            <person name="Pearson M."/>
            <person name="Roberts A."/>
            <person name="Saif S."/>
            <person name="Shea T."/>
            <person name="Shenoy N."/>
            <person name="Sisk P."/>
            <person name="Stolte C."/>
            <person name="Sykes S."/>
            <person name="White J."/>
            <person name="Yandava C."/>
            <person name="Haas B."/>
            <person name="Henn M.R."/>
            <person name="Nusbaum C."/>
            <person name="Birren B."/>
        </authorList>
    </citation>
    <scope>NUCLEOTIDE SEQUENCE [LARGE SCALE GENOMIC DNA]</scope>
</reference>
<keyword evidence="1" id="KW-0472">Membrane</keyword>
<dbReference type="KEGG" id="loa:LOAG_02356"/>
<protein>
    <submittedName>
        <fullName evidence="2">Uncharacterized protein</fullName>
    </submittedName>
</protein>
<gene>
    <name evidence="2" type="ORF">LOAG_02356</name>
</gene>
<keyword evidence="1" id="KW-0812">Transmembrane</keyword>
<accession>A0A1S0U6M3</accession>
<evidence type="ECO:0000256" key="1">
    <source>
        <dbReference type="SAM" id="Phobius"/>
    </source>
</evidence>
<dbReference type="RefSeq" id="XP_003137942.2">
    <property type="nucleotide sequence ID" value="XM_003137894.2"/>
</dbReference>
<keyword evidence="1" id="KW-1133">Transmembrane helix</keyword>
<dbReference type="EMBL" id="JH712097">
    <property type="protein sequence ID" value="EFO26122.2"/>
    <property type="molecule type" value="Genomic_DNA"/>
</dbReference>
<dbReference type="GeneID" id="9939742"/>
<name>A0A1S0U6M3_LOALO</name>